<name>A0AAD4PLL9_9MUSC</name>
<dbReference type="Pfam" id="PF00079">
    <property type="entry name" value="Serpin"/>
    <property type="match status" value="1"/>
</dbReference>
<protein>
    <recommendedName>
        <fullName evidence="4">Serpin domain-containing protein</fullName>
    </recommendedName>
</protein>
<dbReference type="PANTHER" id="PTHR11461:SF342">
    <property type="entry name" value="SERINE PROTEASE INHIBITOR 28DC"/>
    <property type="match status" value="1"/>
</dbReference>
<comment type="caution">
    <text evidence="5">The sequence shown here is derived from an EMBL/GenBank/DDBJ whole genome shotgun (WGS) entry which is preliminary data.</text>
</comment>
<accession>A0AAD4PLL9</accession>
<keyword evidence="2" id="KW-0722">Serine protease inhibitor</keyword>
<feature type="non-terminal residue" evidence="5">
    <location>
        <position position="1"/>
    </location>
</feature>
<keyword evidence="1" id="KW-0646">Protease inhibitor</keyword>
<dbReference type="Gene3D" id="3.30.497.10">
    <property type="entry name" value="Antithrombin, subunit I, domain 2"/>
    <property type="match status" value="1"/>
</dbReference>
<organism evidence="5 6">
    <name type="scientific">Drosophila rubida</name>
    <dbReference type="NCBI Taxonomy" id="30044"/>
    <lineage>
        <taxon>Eukaryota</taxon>
        <taxon>Metazoa</taxon>
        <taxon>Ecdysozoa</taxon>
        <taxon>Arthropoda</taxon>
        <taxon>Hexapoda</taxon>
        <taxon>Insecta</taxon>
        <taxon>Pterygota</taxon>
        <taxon>Neoptera</taxon>
        <taxon>Endopterygota</taxon>
        <taxon>Diptera</taxon>
        <taxon>Brachycera</taxon>
        <taxon>Muscomorpha</taxon>
        <taxon>Ephydroidea</taxon>
        <taxon>Drosophilidae</taxon>
        <taxon>Drosophila</taxon>
    </lineage>
</organism>
<evidence type="ECO:0000256" key="2">
    <source>
        <dbReference type="ARBA" id="ARBA00022900"/>
    </source>
</evidence>
<dbReference type="Gene3D" id="2.30.39.10">
    <property type="entry name" value="Alpha-1-antitrypsin, domain 1"/>
    <property type="match status" value="1"/>
</dbReference>
<reference evidence="5" key="1">
    <citation type="journal article" date="2021" name="Mol. Ecol. Resour.">
        <title>Phylogenomic analyses of the genus Drosophila reveals genomic signals of climate adaptation.</title>
        <authorList>
            <person name="Li F."/>
            <person name="Rane R.V."/>
            <person name="Luria V."/>
            <person name="Xiong Z."/>
            <person name="Chen J."/>
            <person name="Li Z."/>
            <person name="Catullo R.A."/>
            <person name="Griffin P.C."/>
            <person name="Schiffer M."/>
            <person name="Pearce S."/>
            <person name="Lee S.F."/>
            <person name="McElroy K."/>
            <person name="Stocker A."/>
            <person name="Shirriffs J."/>
            <person name="Cockerell F."/>
            <person name="Coppin C."/>
            <person name="Sgro C.M."/>
            <person name="Karger A."/>
            <person name="Cain J.W."/>
            <person name="Weber J.A."/>
            <person name="Santpere G."/>
            <person name="Kirschner M.W."/>
            <person name="Hoffmann A.A."/>
            <person name="Oakeshott J.G."/>
            <person name="Zhang G."/>
        </authorList>
    </citation>
    <scope>NUCLEOTIDE SEQUENCE</scope>
    <source>
        <strain evidence="5">BGI-SZ-2011g</strain>
    </source>
</reference>
<evidence type="ECO:0000313" key="5">
    <source>
        <dbReference type="EMBL" id="KAH8371301.1"/>
    </source>
</evidence>
<dbReference type="InterPro" id="IPR042185">
    <property type="entry name" value="Serpin_sf_2"/>
</dbReference>
<gene>
    <name evidence="5" type="ORF">KR093_006821</name>
</gene>
<dbReference type="PANTHER" id="PTHR11461">
    <property type="entry name" value="SERINE PROTEASE INHIBITOR, SERPIN"/>
    <property type="match status" value="1"/>
</dbReference>
<proteinExistence type="inferred from homology"/>
<dbReference type="GO" id="GO:0004867">
    <property type="term" value="F:serine-type endopeptidase inhibitor activity"/>
    <property type="evidence" value="ECO:0007669"/>
    <property type="project" value="UniProtKB-KW"/>
</dbReference>
<evidence type="ECO:0000256" key="1">
    <source>
        <dbReference type="ARBA" id="ARBA00022690"/>
    </source>
</evidence>
<dbReference type="AlphaFoldDB" id="A0AAD4PLL9"/>
<dbReference type="InterPro" id="IPR023796">
    <property type="entry name" value="Serpin_dom"/>
</dbReference>
<dbReference type="InterPro" id="IPR000215">
    <property type="entry name" value="Serpin_fam"/>
</dbReference>
<dbReference type="GO" id="GO:0005615">
    <property type="term" value="C:extracellular space"/>
    <property type="evidence" value="ECO:0007669"/>
    <property type="project" value="InterPro"/>
</dbReference>
<evidence type="ECO:0000259" key="4">
    <source>
        <dbReference type="SMART" id="SM00093"/>
    </source>
</evidence>
<evidence type="ECO:0000313" key="6">
    <source>
        <dbReference type="Proteomes" id="UP001200034"/>
    </source>
</evidence>
<evidence type="ECO:0000256" key="3">
    <source>
        <dbReference type="RuleBase" id="RU000411"/>
    </source>
</evidence>
<dbReference type="SMART" id="SM00093">
    <property type="entry name" value="SERPIN"/>
    <property type="match status" value="1"/>
</dbReference>
<sequence length="422" mass="47311">VDLEISDAIARKVLSFALQLKNEMLNNKPKTAIFSPVSIMSALAIILIGSKGARLANLTDLFGQPDLQTMHLQFALMLKDVVQPIKENTSPLRELDPWHNDSTNSSLLKYSMRGNGAQSVRLANGLFLQLGYRLKSAQRQLITEYYRPDILHVDFKERPVESINAINTWINLVSNDQVDEMLKHSLDASSDRVFVTTMSMKAIWEMVFATGLTKYKNFFRNGVYGKGSDKPISVNMMTAAGAFPYYLSFRLGCHIIGIPYEGDMTTMYLIKPYNSSVKVLKEFQKKLTADDIEDMIKNMRRRSAIVVVPKLSFDESLALRFPLERMGLTSIFGPSKNRKAGSKGPQSTQSAKDLTVTQIFQSIHLSIDEKETEISDGNIGVEVRSAADATFLANEPFILLVRNDLTKLPLFYGTVFEPLTAK</sequence>
<keyword evidence="6" id="KW-1185">Reference proteome</keyword>
<dbReference type="EMBL" id="JAJJHW010002585">
    <property type="protein sequence ID" value="KAH8371301.1"/>
    <property type="molecule type" value="Genomic_DNA"/>
</dbReference>
<dbReference type="Proteomes" id="UP001200034">
    <property type="component" value="Unassembled WGS sequence"/>
</dbReference>
<feature type="non-terminal residue" evidence="5">
    <location>
        <position position="422"/>
    </location>
</feature>
<dbReference type="InterPro" id="IPR036186">
    <property type="entry name" value="Serpin_sf"/>
</dbReference>
<dbReference type="SUPFAM" id="SSF56574">
    <property type="entry name" value="Serpins"/>
    <property type="match status" value="1"/>
</dbReference>
<feature type="domain" description="Serpin" evidence="4">
    <location>
        <begin position="18"/>
        <end position="418"/>
    </location>
</feature>
<comment type="similarity">
    <text evidence="3">Belongs to the serpin family.</text>
</comment>
<dbReference type="InterPro" id="IPR042178">
    <property type="entry name" value="Serpin_sf_1"/>
</dbReference>